<evidence type="ECO:0000313" key="6">
    <source>
        <dbReference type="Proteomes" id="UP000499080"/>
    </source>
</evidence>
<evidence type="ECO:0000313" key="4">
    <source>
        <dbReference type="EMBL" id="GBN76205.1"/>
    </source>
</evidence>
<feature type="region of interest" description="Disordered" evidence="1">
    <location>
        <begin position="1"/>
        <end position="42"/>
    </location>
</feature>
<name>A0A4Y2RLR3_ARAVE</name>
<dbReference type="AlphaFoldDB" id="A0A4Y2RLR3"/>
<evidence type="ECO:0000313" key="3">
    <source>
        <dbReference type="EMBL" id="GBN76199.1"/>
    </source>
</evidence>
<dbReference type="EMBL" id="BGPR01145671">
    <property type="protein sequence ID" value="GBN76230.1"/>
    <property type="molecule type" value="Genomic_DNA"/>
</dbReference>
<sequence>MNGLLEFQQRNPMCDPLNTTQNRKSAEKLDSPSSSNKRKAKSGTEVIFPKVDIDTYNEILKFSHGEKKTQVKMQEVMLTVYHASCIESALKKVFTDSLTSSISSAVFQKS</sequence>
<proteinExistence type="predicted"/>
<gene>
    <name evidence="3" type="ORF">AVEN_114030_1</name>
    <name evidence="4" type="ORF">AVEN_127648_1</name>
    <name evidence="5" type="ORF">AVEN_222475_1</name>
    <name evidence="2" type="ORF">AVEN_40038_1</name>
</gene>
<evidence type="ECO:0000313" key="5">
    <source>
        <dbReference type="EMBL" id="GBN76230.1"/>
    </source>
</evidence>
<comment type="caution">
    <text evidence="3">The sequence shown here is derived from an EMBL/GenBank/DDBJ whole genome shotgun (WGS) entry which is preliminary data.</text>
</comment>
<evidence type="ECO:0000256" key="1">
    <source>
        <dbReference type="SAM" id="MobiDB-lite"/>
    </source>
</evidence>
<dbReference type="Proteomes" id="UP000499080">
    <property type="component" value="Unassembled WGS sequence"/>
</dbReference>
<dbReference type="EMBL" id="BGPR01145642">
    <property type="protein sequence ID" value="GBN76183.1"/>
    <property type="molecule type" value="Genomic_DNA"/>
</dbReference>
<accession>A0A4Y2RLR3</accession>
<protein>
    <submittedName>
        <fullName evidence="3">Uncharacterized protein</fullName>
    </submittedName>
</protein>
<dbReference type="EMBL" id="BGPR01145653">
    <property type="protein sequence ID" value="GBN76199.1"/>
    <property type="molecule type" value="Genomic_DNA"/>
</dbReference>
<dbReference type="EMBL" id="BGPR01145656">
    <property type="protein sequence ID" value="GBN76205.1"/>
    <property type="molecule type" value="Genomic_DNA"/>
</dbReference>
<reference evidence="3 6" key="1">
    <citation type="journal article" date="2019" name="Sci. Rep.">
        <title>Orb-weaving spider Araneus ventricosus genome elucidates the spidroin gene catalogue.</title>
        <authorList>
            <person name="Kono N."/>
            <person name="Nakamura H."/>
            <person name="Ohtoshi R."/>
            <person name="Moran D.A.P."/>
            <person name="Shinohara A."/>
            <person name="Yoshida Y."/>
            <person name="Fujiwara M."/>
            <person name="Mori M."/>
            <person name="Tomita M."/>
            <person name="Arakawa K."/>
        </authorList>
    </citation>
    <scope>NUCLEOTIDE SEQUENCE [LARGE SCALE GENOMIC DNA]</scope>
</reference>
<organism evidence="3 6">
    <name type="scientific">Araneus ventricosus</name>
    <name type="common">Orbweaver spider</name>
    <name type="synonym">Epeira ventricosa</name>
    <dbReference type="NCBI Taxonomy" id="182803"/>
    <lineage>
        <taxon>Eukaryota</taxon>
        <taxon>Metazoa</taxon>
        <taxon>Ecdysozoa</taxon>
        <taxon>Arthropoda</taxon>
        <taxon>Chelicerata</taxon>
        <taxon>Arachnida</taxon>
        <taxon>Araneae</taxon>
        <taxon>Araneomorphae</taxon>
        <taxon>Entelegynae</taxon>
        <taxon>Araneoidea</taxon>
        <taxon>Araneidae</taxon>
        <taxon>Araneus</taxon>
    </lineage>
</organism>
<evidence type="ECO:0000313" key="2">
    <source>
        <dbReference type="EMBL" id="GBN76183.1"/>
    </source>
</evidence>
<keyword evidence="6" id="KW-1185">Reference proteome</keyword>